<dbReference type="GO" id="GO:0003700">
    <property type="term" value="F:DNA-binding transcription factor activity"/>
    <property type="evidence" value="ECO:0007669"/>
    <property type="project" value="InterPro"/>
</dbReference>
<evidence type="ECO:0000259" key="4">
    <source>
        <dbReference type="PROSITE" id="PS50995"/>
    </source>
</evidence>
<dbReference type="AlphaFoldDB" id="A0A3L7JWH3"/>
<evidence type="ECO:0000256" key="1">
    <source>
        <dbReference type="ARBA" id="ARBA00023015"/>
    </source>
</evidence>
<dbReference type="InterPro" id="IPR000835">
    <property type="entry name" value="HTH_MarR-typ"/>
</dbReference>
<feature type="domain" description="HTH marR-type" evidence="4">
    <location>
        <begin position="6"/>
        <end position="139"/>
    </location>
</feature>
<keyword evidence="6" id="KW-1185">Reference proteome</keyword>
<protein>
    <submittedName>
        <fullName evidence="5">MarR family transcriptional regulator</fullName>
    </submittedName>
</protein>
<dbReference type="SMART" id="SM00347">
    <property type="entry name" value="HTH_MARR"/>
    <property type="match status" value="1"/>
</dbReference>
<dbReference type="PROSITE" id="PS50995">
    <property type="entry name" value="HTH_MARR_2"/>
    <property type="match status" value="1"/>
</dbReference>
<comment type="caution">
    <text evidence="5">The sequence shown here is derived from an EMBL/GenBank/DDBJ whole genome shotgun (WGS) entry which is preliminary data.</text>
</comment>
<dbReference type="OrthoDB" id="2600321at2"/>
<proteinExistence type="predicted"/>
<sequence>MEFSQEVERFRFLVLAMQRQGNRIYKDLLSDIGITPSQAEVIQILKKWEQLSLKELGALLICETGSPSRLIDRMVKDGYIERMRSTDDSRFVKLRLTELGIEKSGDIKKAENEMYQMIEKIYKIDELKSLNHYLSNFLSNSSMSETLTKRGFLEEEEH</sequence>
<evidence type="ECO:0000256" key="2">
    <source>
        <dbReference type="ARBA" id="ARBA00023125"/>
    </source>
</evidence>
<dbReference type="PANTHER" id="PTHR42756">
    <property type="entry name" value="TRANSCRIPTIONAL REGULATOR, MARR"/>
    <property type="match status" value="1"/>
</dbReference>
<evidence type="ECO:0000256" key="3">
    <source>
        <dbReference type="ARBA" id="ARBA00023163"/>
    </source>
</evidence>
<accession>A0A3L7JWH3</accession>
<dbReference type="PANTHER" id="PTHR42756:SF1">
    <property type="entry name" value="TRANSCRIPTIONAL REPRESSOR OF EMRAB OPERON"/>
    <property type="match status" value="1"/>
</dbReference>
<keyword evidence="1" id="KW-0805">Transcription regulation</keyword>
<gene>
    <name evidence="5" type="ORF">D9X91_13795</name>
</gene>
<reference evidence="5 6" key="1">
    <citation type="submission" date="2018-10" db="EMBL/GenBank/DDBJ databases">
        <title>Falsibacillus sp. genome draft.</title>
        <authorList>
            <person name="Shi S."/>
        </authorList>
    </citation>
    <scope>NUCLEOTIDE SEQUENCE [LARGE SCALE GENOMIC DNA]</scope>
    <source>
        <strain evidence="5 6">GY 10110</strain>
    </source>
</reference>
<dbReference type="InterPro" id="IPR036390">
    <property type="entry name" value="WH_DNA-bd_sf"/>
</dbReference>
<dbReference type="EMBL" id="RCVZ01000009">
    <property type="protein sequence ID" value="RLQ94604.1"/>
    <property type="molecule type" value="Genomic_DNA"/>
</dbReference>
<evidence type="ECO:0000313" key="6">
    <source>
        <dbReference type="Proteomes" id="UP000276770"/>
    </source>
</evidence>
<keyword evidence="3" id="KW-0804">Transcription</keyword>
<dbReference type="SUPFAM" id="SSF46785">
    <property type="entry name" value="Winged helix' DNA-binding domain"/>
    <property type="match status" value="1"/>
</dbReference>
<keyword evidence="2" id="KW-0238">DNA-binding</keyword>
<dbReference type="GO" id="GO:0003677">
    <property type="term" value="F:DNA binding"/>
    <property type="evidence" value="ECO:0007669"/>
    <property type="project" value="UniProtKB-KW"/>
</dbReference>
<dbReference type="Pfam" id="PF01047">
    <property type="entry name" value="MarR"/>
    <property type="match status" value="1"/>
</dbReference>
<dbReference type="Gene3D" id="1.10.10.10">
    <property type="entry name" value="Winged helix-like DNA-binding domain superfamily/Winged helix DNA-binding domain"/>
    <property type="match status" value="1"/>
</dbReference>
<evidence type="ECO:0000313" key="5">
    <source>
        <dbReference type="EMBL" id="RLQ94604.1"/>
    </source>
</evidence>
<organism evidence="5 6">
    <name type="scientific">Falsibacillus albus</name>
    <dbReference type="NCBI Taxonomy" id="2478915"/>
    <lineage>
        <taxon>Bacteria</taxon>
        <taxon>Bacillati</taxon>
        <taxon>Bacillota</taxon>
        <taxon>Bacilli</taxon>
        <taxon>Bacillales</taxon>
        <taxon>Bacillaceae</taxon>
        <taxon>Falsibacillus</taxon>
    </lineage>
</organism>
<dbReference type="InterPro" id="IPR036388">
    <property type="entry name" value="WH-like_DNA-bd_sf"/>
</dbReference>
<name>A0A3L7JWH3_9BACI</name>
<dbReference type="Proteomes" id="UP000276770">
    <property type="component" value="Unassembled WGS sequence"/>
</dbReference>
<dbReference type="RefSeq" id="WP_121681217.1">
    <property type="nucleotide sequence ID" value="NZ_RCVZ01000009.1"/>
</dbReference>